<dbReference type="EMBL" id="AY228468">
    <property type="protein sequence ID" value="ABP35336.1"/>
    <property type="molecule type" value="Genomic_DNA"/>
</dbReference>
<geneLocation type="chloroplast" evidence="1"/>
<organism evidence="1">
    <name type="scientific">Pinus koraiensis</name>
    <name type="common">Korean pine</name>
    <dbReference type="NCBI Taxonomy" id="88728"/>
    <lineage>
        <taxon>Eukaryota</taxon>
        <taxon>Viridiplantae</taxon>
        <taxon>Streptophyta</taxon>
        <taxon>Embryophyta</taxon>
        <taxon>Tracheophyta</taxon>
        <taxon>Spermatophyta</taxon>
        <taxon>Pinopsida</taxon>
        <taxon>Pinidae</taxon>
        <taxon>Conifers I</taxon>
        <taxon>Pinales</taxon>
        <taxon>Pinaceae</taxon>
        <taxon>Pinus</taxon>
        <taxon>Pinus subgen. Strobus</taxon>
    </lineage>
</organism>
<keyword evidence="1" id="KW-0934">Plastid</keyword>
<protein>
    <submittedName>
        <fullName evidence="1">ORF50d</fullName>
    </submittedName>
</protein>
<sequence length="50" mass="6419">MLDLFHHYLFMQRLVIVVLYKVHSIRFPRDREKNIWFIYYREKMRMNTIG</sequence>
<reference evidence="1" key="1">
    <citation type="submission" date="2007-04" db="EMBL/GenBank/DDBJ databases">
        <authorList>
            <person name="Noh E.W."/>
            <person name="Lee J.S."/>
            <person name="Choi Y.I."/>
            <person name="Han M.S."/>
            <person name="Yi Y.S."/>
            <person name="Han S.U."/>
        </authorList>
    </citation>
    <scope>NUCLEOTIDE SEQUENCE</scope>
</reference>
<dbReference type="AlphaFoldDB" id="A4QMK3"/>
<keyword evidence="1" id="KW-0150">Chloroplast</keyword>
<evidence type="ECO:0000313" key="1">
    <source>
        <dbReference type="EMBL" id="ABP35336.1"/>
    </source>
</evidence>
<proteinExistence type="predicted"/>
<name>A4QMK3_PINKO</name>
<accession>A4QMK3</accession>